<dbReference type="EMBL" id="JBICCN010000300">
    <property type="protein sequence ID" value="KAL3079657.1"/>
    <property type="molecule type" value="Genomic_DNA"/>
</dbReference>
<evidence type="ECO:0000313" key="4">
    <source>
        <dbReference type="Proteomes" id="UP001620645"/>
    </source>
</evidence>
<dbReference type="SMART" id="SM00449">
    <property type="entry name" value="SPRY"/>
    <property type="match status" value="1"/>
</dbReference>
<reference evidence="3 4" key="1">
    <citation type="submission" date="2024-10" db="EMBL/GenBank/DDBJ databases">
        <authorList>
            <person name="Kim D."/>
        </authorList>
    </citation>
    <scope>NUCLEOTIDE SEQUENCE [LARGE SCALE GENOMIC DNA]</scope>
    <source>
        <strain evidence="3">Taebaek</strain>
    </source>
</reference>
<dbReference type="Proteomes" id="UP001620645">
    <property type="component" value="Unassembled WGS sequence"/>
</dbReference>
<feature type="region of interest" description="Disordered" evidence="1">
    <location>
        <begin position="498"/>
        <end position="580"/>
    </location>
</feature>
<dbReference type="PROSITE" id="PS50188">
    <property type="entry name" value="B302_SPRY"/>
    <property type="match status" value="1"/>
</dbReference>
<feature type="compositionally biased region" description="Low complexity" evidence="1">
    <location>
        <begin position="456"/>
        <end position="472"/>
    </location>
</feature>
<dbReference type="InterPro" id="IPR003877">
    <property type="entry name" value="SPRY_dom"/>
</dbReference>
<sequence>MQPFNRWGPDHGNLFCPPPSHLGRVIYAGGQNFSEYATILARNPAPRRGIFYFEIKVLKGGLIWIGLASGEVPLNKVPGQLLNCYSFGAGGDFYGHMQMYEHYDSSMRFAVGDVVGLGLNPITKELFFTKNGHRLELNNMYVQNGGTLFPCATLSEPAQQHLSAPQIHYAGLPYYVPPFNPSVPPPGSGQTGVPVQRVVLVPPAYQTMPIAGNVAGLHSYIGSSSNGGGGGGVGENNNSFIHNAPVAYAMTQSRQSEARNHSVMMPNESLNADGTTRTAFLQQSWPLNSRISLTLRLMEVELLSATNTSGGRERYAVCNALLTNSEQARVLVVAWRNRAQPAEQVFLVGGAGSMFRLTNLVWRGTRERLTANYTVAVGFGSSIELLQPPAPNMYSQLHLPTPAVSEALPVQIQTNPVLHLAQNSNNDAELMQSIMNELLNDNNSDGNATNPPAITQAQPGHHQQQQQQQYHQPNVQSGQIPTTIGLVVNLQQQQQQQSLVGAEIQQGQSEEPPPGPMTSRHQNQRREPTHGSTIATTAVAASVEETNTNQPVVRRRRNNNNNSGRGTTNRENPVELVRND</sequence>
<protein>
    <recommendedName>
        <fullName evidence="2">B30.2/SPRY domain-containing protein</fullName>
    </recommendedName>
</protein>
<feature type="compositionally biased region" description="Low complexity" evidence="1">
    <location>
        <begin position="532"/>
        <end position="552"/>
    </location>
</feature>
<keyword evidence="4" id="KW-1185">Reference proteome</keyword>
<organism evidence="3 4">
    <name type="scientific">Heterodera schachtii</name>
    <name type="common">Sugarbeet cyst nematode worm</name>
    <name type="synonym">Tylenchus schachtii</name>
    <dbReference type="NCBI Taxonomy" id="97005"/>
    <lineage>
        <taxon>Eukaryota</taxon>
        <taxon>Metazoa</taxon>
        <taxon>Ecdysozoa</taxon>
        <taxon>Nematoda</taxon>
        <taxon>Chromadorea</taxon>
        <taxon>Rhabditida</taxon>
        <taxon>Tylenchina</taxon>
        <taxon>Tylenchomorpha</taxon>
        <taxon>Tylenchoidea</taxon>
        <taxon>Heteroderidae</taxon>
        <taxon>Heteroderinae</taxon>
        <taxon>Heterodera</taxon>
    </lineage>
</organism>
<evidence type="ECO:0000313" key="3">
    <source>
        <dbReference type="EMBL" id="KAL3079657.1"/>
    </source>
</evidence>
<dbReference type="InterPro" id="IPR043136">
    <property type="entry name" value="B30.2/SPRY_sf"/>
</dbReference>
<name>A0ABD2IHM6_HETSC</name>
<dbReference type="CDD" id="cd12885">
    <property type="entry name" value="SPRY_RanBP_like"/>
    <property type="match status" value="1"/>
</dbReference>
<dbReference type="AlphaFoldDB" id="A0ABD2IHM6"/>
<gene>
    <name evidence="3" type="ORF">niasHS_013939</name>
</gene>
<evidence type="ECO:0000256" key="1">
    <source>
        <dbReference type="SAM" id="MobiDB-lite"/>
    </source>
</evidence>
<dbReference type="Pfam" id="PF00622">
    <property type="entry name" value="SPRY"/>
    <property type="match status" value="1"/>
</dbReference>
<dbReference type="InterPro" id="IPR013320">
    <property type="entry name" value="ConA-like_dom_sf"/>
</dbReference>
<feature type="compositionally biased region" description="Low complexity" evidence="1">
    <location>
        <begin position="559"/>
        <end position="571"/>
    </location>
</feature>
<comment type="caution">
    <text evidence="3">The sequence shown here is derived from an EMBL/GenBank/DDBJ whole genome shotgun (WGS) entry which is preliminary data.</text>
</comment>
<accession>A0ABD2IHM6</accession>
<feature type="domain" description="B30.2/SPRY" evidence="2">
    <location>
        <begin position="1"/>
        <end position="174"/>
    </location>
</feature>
<proteinExistence type="predicted"/>
<dbReference type="Gene3D" id="2.60.120.920">
    <property type="match status" value="1"/>
</dbReference>
<dbReference type="SUPFAM" id="SSF49899">
    <property type="entry name" value="Concanavalin A-like lectins/glucanases"/>
    <property type="match status" value="1"/>
</dbReference>
<dbReference type="InterPro" id="IPR044736">
    <property type="entry name" value="Gid1/RanBPM/SPLA_SPRY"/>
</dbReference>
<feature type="compositionally biased region" description="Polar residues" evidence="1">
    <location>
        <begin position="439"/>
        <end position="455"/>
    </location>
</feature>
<evidence type="ECO:0000259" key="2">
    <source>
        <dbReference type="PROSITE" id="PS50188"/>
    </source>
</evidence>
<dbReference type="InterPro" id="IPR001870">
    <property type="entry name" value="B30.2/SPRY"/>
</dbReference>
<feature type="region of interest" description="Disordered" evidence="1">
    <location>
        <begin position="439"/>
        <end position="477"/>
    </location>
</feature>